<gene>
    <name evidence="2" type="ORF">RJ639_036153</name>
</gene>
<organism evidence="2 3">
    <name type="scientific">Escallonia herrerae</name>
    <dbReference type="NCBI Taxonomy" id="1293975"/>
    <lineage>
        <taxon>Eukaryota</taxon>
        <taxon>Viridiplantae</taxon>
        <taxon>Streptophyta</taxon>
        <taxon>Embryophyta</taxon>
        <taxon>Tracheophyta</taxon>
        <taxon>Spermatophyta</taxon>
        <taxon>Magnoliopsida</taxon>
        <taxon>eudicotyledons</taxon>
        <taxon>Gunneridae</taxon>
        <taxon>Pentapetalae</taxon>
        <taxon>asterids</taxon>
        <taxon>campanulids</taxon>
        <taxon>Escalloniales</taxon>
        <taxon>Escalloniaceae</taxon>
        <taxon>Escallonia</taxon>
    </lineage>
</organism>
<evidence type="ECO:0000259" key="1">
    <source>
        <dbReference type="Pfam" id="PF14392"/>
    </source>
</evidence>
<keyword evidence="3" id="KW-1185">Reference proteome</keyword>
<protein>
    <recommendedName>
        <fullName evidence="1">Zinc knuckle CX2CX4HX4C domain-containing protein</fullName>
    </recommendedName>
</protein>
<sequence length="141" mass="16500">MTQKNALNIGKRIGNLLEIKESKPGKIRERGFMRLKVELNIEDPSPKGFPMKREGSEDAWIQFRYERLPDFCFQCGHLGHVKKWHHRTKDPYAKWLLAGEIRVYNSWIRASFDGDIPPSMSNRNLTTRSSWNLSKNMPVVE</sequence>
<evidence type="ECO:0000313" key="2">
    <source>
        <dbReference type="EMBL" id="KAK3032223.1"/>
    </source>
</evidence>
<dbReference type="InterPro" id="IPR025836">
    <property type="entry name" value="Zn_knuckle_CX2CX4HX4C"/>
</dbReference>
<name>A0AA88WQU0_9ASTE</name>
<dbReference type="AlphaFoldDB" id="A0AA88WQU0"/>
<dbReference type="Proteomes" id="UP001188597">
    <property type="component" value="Unassembled WGS sequence"/>
</dbReference>
<reference evidence="2" key="1">
    <citation type="submission" date="2022-12" db="EMBL/GenBank/DDBJ databases">
        <title>Draft genome assemblies for two species of Escallonia (Escalloniales).</title>
        <authorList>
            <person name="Chanderbali A."/>
            <person name="Dervinis C."/>
            <person name="Anghel I."/>
            <person name="Soltis D."/>
            <person name="Soltis P."/>
            <person name="Zapata F."/>
        </authorList>
    </citation>
    <scope>NUCLEOTIDE SEQUENCE</scope>
    <source>
        <strain evidence="2">UCBG64.0493</strain>
        <tissue evidence="2">Leaf</tissue>
    </source>
</reference>
<accession>A0AA88WQU0</accession>
<dbReference type="Pfam" id="PF14392">
    <property type="entry name" value="zf-CCHC_4"/>
    <property type="match status" value="1"/>
</dbReference>
<proteinExistence type="predicted"/>
<dbReference type="PANTHER" id="PTHR31286:SF178">
    <property type="entry name" value="DUF4283 DOMAIN-CONTAINING PROTEIN"/>
    <property type="match status" value="1"/>
</dbReference>
<feature type="domain" description="Zinc knuckle CX2CX4HX4C" evidence="1">
    <location>
        <begin position="52"/>
        <end position="83"/>
    </location>
</feature>
<dbReference type="EMBL" id="JAVXUP010000277">
    <property type="protein sequence ID" value="KAK3032223.1"/>
    <property type="molecule type" value="Genomic_DNA"/>
</dbReference>
<dbReference type="PANTHER" id="PTHR31286">
    <property type="entry name" value="GLYCINE-RICH CELL WALL STRUCTURAL PROTEIN 1.8-LIKE"/>
    <property type="match status" value="1"/>
</dbReference>
<comment type="caution">
    <text evidence="2">The sequence shown here is derived from an EMBL/GenBank/DDBJ whole genome shotgun (WGS) entry which is preliminary data.</text>
</comment>
<evidence type="ECO:0000313" key="3">
    <source>
        <dbReference type="Proteomes" id="UP001188597"/>
    </source>
</evidence>
<dbReference type="InterPro" id="IPR040256">
    <property type="entry name" value="At4g02000-like"/>
</dbReference>